<evidence type="ECO:0000256" key="4">
    <source>
        <dbReference type="ARBA" id="ARBA00010617"/>
    </source>
</evidence>
<dbReference type="PANTHER" id="PTHR24291:SF209">
    <property type="entry name" value="CYTOCHROME P450-LIKE PROTEIN"/>
    <property type="match status" value="1"/>
</dbReference>
<keyword evidence="8" id="KW-0492">Microsome</keyword>
<keyword evidence="5 12" id="KW-0349">Heme</keyword>
<dbReference type="GO" id="GO:0005789">
    <property type="term" value="C:endoplasmic reticulum membrane"/>
    <property type="evidence" value="ECO:0007669"/>
    <property type="project" value="UniProtKB-SubCell"/>
</dbReference>
<evidence type="ECO:0000256" key="5">
    <source>
        <dbReference type="ARBA" id="ARBA00022617"/>
    </source>
</evidence>
<keyword evidence="6 12" id="KW-0479">Metal-binding</keyword>
<dbReference type="GO" id="GO:0005506">
    <property type="term" value="F:iron ion binding"/>
    <property type="evidence" value="ECO:0007669"/>
    <property type="project" value="InterPro"/>
</dbReference>
<keyword evidence="7" id="KW-0256">Endoplasmic reticulum</keyword>
<dbReference type="PRINTS" id="PR00463">
    <property type="entry name" value="EP450I"/>
</dbReference>
<dbReference type="VEuPathDB" id="VectorBase:ACON2_035051"/>
<comment type="similarity">
    <text evidence="4 13">Belongs to the cytochrome P450 family.</text>
</comment>
<comment type="cofactor">
    <cofactor evidence="1 12">
        <name>heme</name>
        <dbReference type="ChEBI" id="CHEBI:30413"/>
    </cofactor>
</comment>
<keyword evidence="11 13" id="KW-0503">Monooxygenase</keyword>
<evidence type="ECO:0000256" key="11">
    <source>
        <dbReference type="ARBA" id="ARBA00023033"/>
    </source>
</evidence>
<evidence type="ECO:0000313" key="15">
    <source>
        <dbReference type="EnsemblMetazoa" id="ACOM027026-PA.1"/>
    </source>
</evidence>
<evidence type="ECO:0000256" key="6">
    <source>
        <dbReference type="ARBA" id="ARBA00022723"/>
    </source>
</evidence>
<keyword evidence="14" id="KW-0472">Membrane</keyword>
<reference evidence="15" key="1">
    <citation type="submission" date="2022-08" db="UniProtKB">
        <authorList>
            <consortium name="EnsemblMetazoa"/>
        </authorList>
    </citation>
    <scope>IDENTIFICATION</scope>
</reference>
<keyword evidence="9 13" id="KW-0560">Oxidoreductase</keyword>
<proteinExistence type="inferred from homology"/>
<evidence type="ECO:0000256" key="2">
    <source>
        <dbReference type="ARBA" id="ARBA00004174"/>
    </source>
</evidence>
<comment type="subcellular location">
    <subcellularLocation>
        <location evidence="3">Endoplasmic reticulum membrane</location>
        <topology evidence="3">Peripheral membrane protein</topology>
    </subcellularLocation>
    <subcellularLocation>
        <location evidence="2">Microsome membrane</location>
        <topology evidence="2">Peripheral membrane protein</topology>
    </subcellularLocation>
</comment>
<evidence type="ECO:0000256" key="14">
    <source>
        <dbReference type="SAM" id="Phobius"/>
    </source>
</evidence>
<feature type="binding site" description="axial binding residue" evidence="12">
    <location>
        <position position="565"/>
    </location>
    <ligand>
        <name>heme</name>
        <dbReference type="ChEBI" id="CHEBI:30413"/>
    </ligand>
    <ligandPart>
        <name>Fe</name>
        <dbReference type="ChEBI" id="CHEBI:18248"/>
    </ligandPart>
</feature>
<evidence type="ECO:0000256" key="9">
    <source>
        <dbReference type="ARBA" id="ARBA00023002"/>
    </source>
</evidence>
<dbReference type="InterPro" id="IPR001128">
    <property type="entry name" value="Cyt_P450"/>
</dbReference>
<keyword evidence="10 12" id="KW-0408">Iron</keyword>
<dbReference type="PRINTS" id="PR00385">
    <property type="entry name" value="P450"/>
</dbReference>
<sequence length="624" mass="72537">LLVFSPVTIMSELSTIFHGVLVFVVFAIYLQWLMKRWQLSQIFEKIPGPKAYPIIGTMYSFIGKQRHGLSTKSSYFVRFWLSQAPPRNEIIGTCFERKRELLVFSPVTIMSELSTIFHGVLVFVVFAIYLQWLMKRWQLSQIFEKIPGPKAYPIIGTMYSFIGKQRHEIFYLLDERTRRYPEIHRVWTGLTPEVRISKPEYVEQVIGSSKHIEKATMYRFLHDWLGNGLLTSKGERWHQHRKLITPTFHFNILDGFCDVFAENSEEMVEYLRPHADTGKPVNVYPFIAKAALDIICETAMGVKVNAQSEGEENDYVKAVCELSRLFVERMVRPWLHLDFIWLRSRFAARYKNALDTVHNYSREVIRDRKAALESAKKSAGAETSDGEAFGVRKRMAFLDLLLEGNQAHNIMTDEDVREEVDTFMFEGHDTTTAGISWVLFLLALHPDVQERVCEEIESIFPPGDDRPATMQDLNELKLLERCIKEALRLYPSVSFFGRTLSEDVQLGGHQVPAQTIVGIHAYHVHRDERFYPDPEKFDPDRFLPENTENRHPYAYIPFSAGPRNCIGQKFALLEEKSIVSSVLRRYRLRSVRTRDEQKIMHELITRPKDGILLYLESRQKKVDA</sequence>
<evidence type="ECO:0000256" key="7">
    <source>
        <dbReference type="ARBA" id="ARBA00022824"/>
    </source>
</evidence>
<dbReference type="GO" id="GO:0016705">
    <property type="term" value="F:oxidoreductase activity, acting on paired donors, with incorporation or reduction of molecular oxygen"/>
    <property type="evidence" value="ECO:0007669"/>
    <property type="project" value="InterPro"/>
</dbReference>
<dbReference type="PANTHER" id="PTHR24291">
    <property type="entry name" value="CYTOCHROME P450 FAMILY 4"/>
    <property type="match status" value="1"/>
</dbReference>
<dbReference type="GO" id="GO:0020037">
    <property type="term" value="F:heme binding"/>
    <property type="evidence" value="ECO:0007669"/>
    <property type="project" value="InterPro"/>
</dbReference>
<evidence type="ECO:0000256" key="13">
    <source>
        <dbReference type="RuleBase" id="RU000461"/>
    </source>
</evidence>
<dbReference type="AlphaFoldDB" id="A0A8W7P906"/>
<dbReference type="Pfam" id="PF00067">
    <property type="entry name" value="p450"/>
    <property type="match status" value="1"/>
</dbReference>
<feature type="transmembrane region" description="Helical" evidence="14">
    <location>
        <begin position="15"/>
        <end position="34"/>
    </location>
</feature>
<keyword evidence="14" id="KW-0812">Transmembrane</keyword>
<dbReference type="PROSITE" id="PS00086">
    <property type="entry name" value="CYTOCHROME_P450"/>
    <property type="match status" value="1"/>
</dbReference>
<organism evidence="15">
    <name type="scientific">Anopheles coluzzii</name>
    <name type="common">African malaria mosquito</name>
    <dbReference type="NCBI Taxonomy" id="1518534"/>
    <lineage>
        <taxon>Eukaryota</taxon>
        <taxon>Metazoa</taxon>
        <taxon>Ecdysozoa</taxon>
        <taxon>Arthropoda</taxon>
        <taxon>Hexapoda</taxon>
        <taxon>Insecta</taxon>
        <taxon>Pterygota</taxon>
        <taxon>Neoptera</taxon>
        <taxon>Endopterygota</taxon>
        <taxon>Diptera</taxon>
        <taxon>Nematocera</taxon>
        <taxon>Culicoidea</taxon>
        <taxon>Culicidae</taxon>
        <taxon>Anophelinae</taxon>
        <taxon>Anopheles</taxon>
    </lineage>
</organism>
<dbReference type="InterPro" id="IPR017972">
    <property type="entry name" value="Cyt_P450_CS"/>
</dbReference>
<protein>
    <recommendedName>
        <fullName evidence="16">Cytochrome P450</fullName>
    </recommendedName>
</protein>
<evidence type="ECO:0000256" key="1">
    <source>
        <dbReference type="ARBA" id="ARBA00001971"/>
    </source>
</evidence>
<dbReference type="FunFam" id="1.10.630.10:FF:000182">
    <property type="entry name" value="Cytochrome P450 3A4"/>
    <property type="match status" value="1"/>
</dbReference>
<evidence type="ECO:0000256" key="8">
    <source>
        <dbReference type="ARBA" id="ARBA00022848"/>
    </source>
</evidence>
<accession>A0A8W7P906</accession>
<evidence type="ECO:0000256" key="12">
    <source>
        <dbReference type="PIRSR" id="PIRSR602401-1"/>
    </source>
</evidence>
<feature type="transmembrane region" description="Helical" evidence="14">
    <location>
        <begin position="107"/>
        <end position="132"/>
    </location>
</feature>
<dbReference type="Proteomes" id="UP000075882">
    <property type="component" value="Unassembled WGS sequence"/>
</dbReference>
<dbReference type="InterPro" id="IPR050196">
    <property type="entry name" value="Cytochrome_P450_Monoox"/>
</dbReference>
<evidence type="ECO:0000256" key="10">
    <source>
        <dbReference type="ARBA" id="ARBA00023004"/>
    </source>
</evidence>
<dbReference type="GO" id="GO:0004497">
    <property type="term" value="F:monooxygenase activity"/>
    <property type="evidence" value="ECO:0007669"/>
    <property type="project" value="UniProtKB-KW"/>
</dbReference>
<dbReference type="Gene3D" id="1.10.630.10">
    <property type="entry name" value="Cytochrome P450"/>
    <property type="match status" value="1"/>
</dbReference>
<dbReference type="InterPro" id="IPR036396">
    <property type="entry name" value="Cyt_P450_sf"/>
</dbReference>
<dbReference type="SUPFAM" id="SSF48264">
    <property type="entry name" value="Cytochrome P450"/>
    <property type="match status" value="1"/>
</dbReference>
<evidence type="ECO:0000256" key="3">
    <source>
        <dbReference type="ARBA" id="ARBA00004406"/>
    </source>
</evidence>
<dbReference type="EnsemblMetazoa" id="ACOM027026-RA">
    <property type="protein sequence ID" value="ACOM027026-PA.1"/>
    <property type="gene ID" value="ACOM027026"/>
</dbReference>
<keyword evidence="14" id="KW-1133">Transmembrane helix</keyword>
<dbReference type="InterPro" id="IPR002401">
    <property type="entry name" value="Cyt_P450_E_grp-I"/>
</dbReference>
<name>A0A8W7P906_ANOCL</name>
<evidence type="ECO:0008006" key="16">
    <source>
        <dbReference type="Google" id="ProtNLM"/>
    </source>
</evidence>